<keyword evidence="2" id="KW-1185">Reference proteome</keyword>
<comment type="caution">
    <text evidence="1">The sequence shown here is derived from an EMBL/GenBank/DDBJ whole genome shotgun (WGS) entry which is preliminary data.</text>
</comment>
<dbReference type="AlphaFoldDB" id="A0A402APQ2"/>
<gene>
    <name evidence="1" type="ORF">KDK_48960</name>
</gene>
<evidence type="ECO:0000313" key="2">
    <source>
        <dbReference type="Proteomes" id="UP000287188"/>
    </source>
</evidence>
<dbReference type="Proteomes" id="UP000287188">
    <property type="component" value="Unassembled WGS sequence"/>
</dbReference>
<evidence type="ECO:0000313" key="1">
    <source>
        <dbReference type="EMBL" id="GCE21096.1"/>
    </source>
</evidence>
<reference evidence="2" key="1">
    <citation type="submission" date="2018-12" db="EMBL/GenBank/DDBJ databases">
        <title>Tengunoibacter tsumagoiensis gen. nov., sp. nov., Dictyobacter kobayashii sp. nov., D. alpinus sp. nov., and D. joshuensis sp. nov. and description of Dictyobacteraceae fam. nov. within the order Ktedonobacterales isolated from Tengu-no-mugimeshi.</title>
        <authorList>
            <person name="Wang C.M."/>
            <person name="Zheng Y."/>
            <person name="Sakai Y."/>
            <person name="Toyoda A."/>
            <person name="Minakuchi Y."/>
            <person name="Abe K."/>
            <person name="Yokota A."/>
            <person name="Yabe S."/>
        </authorList>
    </citation>
    <scope>NUCLEOTIDE SEQUENCE [LARGE SCALE GENOMIC DNA]</scope>
    <source>
        <strain evidence="2">Uno11</strain>
    </source>
</reference>
<proteinExistence type="predicted"/>
<organism evidence="1 2">
    <name type="scientific">Dictyobacter kobayashii</name>
    <dbReference type="NCBI Taxonomy" id="2014872"/>
    <lineage>
        <taxon>Bacteria</taxon>
        <taxon>Bacillati</taxon>
        <taxon>Chloroflexota</taxon>
        <taxon>Ktedonobacteria</taxon>
        <taxon>Ktedonobacterales</taxon>
        <taxon>Dictyobacteraceae</taxon>
        <taxon>Dictyobacter</taxon>
    </lineage>
</organism>
<sequence>MGIVKEAPHEILELKHIEKKASVWTCAGAPIQKGLWGCRMRARHAFGNPINPFERWKREATAATVAGPQKKSSQSA</sequence>
<dbReference type="EMBL" id="BIFS01000001">
    <property type="protein sequence ID" value="GCE21096.1"/>
    <property type="molecule type" value="Genomic_DNA"/>
</dbReference>
<name>A0A402APQ2_9CHLR</name>
<protein>
    <submittedName>
        <fullName evidence="1">Uncharacterized protein</fullName>
    </submittedName>
</protein>
<accession>A0A402APQ2</accession>